<dbReference type="PANTHER" id="PTHR38776">
    <property type="entry name" value="MLTA-INTERACTING PROTEIN-RELATED"/>
    <property type="match status" value="1"/>
</dbReference>
<keyword evidence="4" id="KW-0472">Membrane</keyword>
<keyword evidence="5" id="KW-0998">Cell outer membrane</keyword>
<feature type="signal peptide" evidence="6">
    <location>
        <begin position="1"/>
        <end position="24"/>
    </location>
</feature>
<keyword evidence="8" id="KW-1185">Reference proteome</keyword>
<comment type="caution">
    <text evidence="7">The sequence shown here is derived from an EMBL/GenBank/DDBJ whole genome shotgun (WGS) entry which is preliminary data.</text>
</comment>
<name>A0A9W6N9G4_9HYPH</name>
<evidence type="ECO:0000313" key="8">
    <source>
        <dbReference type="Proteomes" id="UP001143330"/>
    </source>
</evidence>
<evidence type="ECO:0000256" key="2">
    <source>
        <dbReference type="ARBA" id="ARBA00005722"/>
    </source>
</evidence>
<evidence type="ECO:0000256" key="1">
    <source>
        <dbReference type="ARBA" id="ARBA00004442"/>
    </source>
</evidence>
<evidence type="ECO:0000256" key="4">
    <source>
        <dbReference type="ARBA" id="ARBA00023136"/>
    </source>
</evidence>
<keyword evidence="3 6" id="KW-0732">Signal</keyword>
<dbReference type="Pfam" id="PF06629">
    <property type="entry name" value="MipA"/>
    <property type="match status" value="1"/>
</dbReference>
<dbReference type="Proteomes" id="UP001143330">
    <property type="component" value="Unassembled WGS sequence"/>
</dbReference>
<comment type="subcellular location">
    <subcellularLocation>
        <location evidence="1">Cell outer membrane</location>
    </subcellularLocation>
</comment>
<evidence type="ECO:0000256" key="5">
    <source>
        <dbReference type="ARBA" id="ARBA00023237"/>
    </source>
</evidence>
<organism evidence="7 8">
    <name type="scientific">Ancylobacter defluvii</name>
    <dbReference type="NCBI Taxonomy" id="1282440"/>
    <lineage>
        <taxon>Bacteria</taxon>
        <taxon>Pseudomonadati</taxon>
        <taxon>Pseudomonadota</taxon>
        <taxon>Alphaproteobacteria</taxon>
        <taxon>Hyphomicrobiales</taxon>
        <taxon>Xanthobacteraceae</taxon>
        <taxon>Ancylobacter</taxon>
    </lineage>
</organism>
<dbReference type="GO" id="GO:0009279">
    <property type="term" value="C:cell outer membrane"/>
    <property type="evidence" value="ECO:0007669"/>
    <property type="project" value="UniProtKB-SubCell"/>
</dbReference>
<dbReference type="EMBL" id="BSFM01000003">
    <property type="protein sequence ID" value="GLK82540.1"/>
    <property type="molecule type" value="Genomic_DNA"/>
</dbReference>
<comment type="similarity">
    <text evidence="2">Belongs to the MipA/OmpV family.</text>
</comment>
<evidence type="ECO:0000256" key="6">
    <source>
        <dbReference type="SAM" id="SignalP"/>
    </source>
</evidence>
<evidence type="ECO:0000256" key="3">
    <source>
        <dbReference type="ARBA" id="ARBA00022729"/>
    </source>
</evidence>
<protein>
    <submittedName>
        <fullName evidence="7">MltA-interacting MipA family protein</fullName>
    </submittedName>
</protein>
<feature type="chain" id="PRO_5040935504" evidence="6">
    <location>
        <begin position="25"/>
        <end position="287"/>
    </location>
</feature>
<dbReference type="PANTHER" id="PTHR38776:SF1">
    <property type="entry name" value="MLTA-INTERACTING PROTEIN-RELATED"/>
    <property type="match status" value="1"/>
</dbReference>
<evidence type="ECO:0000313" key="7">
    <source>
        <dbReference type="EMBL" id="GLK82540.1"/>
    </source>
</evidence>
<accession>A0A9W6N9G4</accession>
<sequence length="287" mass="30896">MRSIGVTGLAVAASVLGFATLAQAADMSAVQPVTIQTETPADRQWTLTLGGYVTGQPEYLGSGNYEFGFMPIISIDRANELSRFSSFNDSPSIALFNVGTFELGPVANMIWKRDEGDSSDLRGMGDIDYAFEVGGYLQFYPLDWLRFRTELRYGFGGYEGVVADFALDAIHFADYWGGLTVSGGPRLKMASSGFVDTYFGITPEQSATAISLGNDLAPYQAGGGVYSVGVGGQIMKRFNPNITGSIFAEYEYLTGDAADSPLVVQNGDRNQFQAGVSLSYTFFLGIQ</sequence>
<reference evidence="7" key="2">
    <citation type="submission" date="2023-01" db="EMBL/GenBank/DDBJ databases">
        <authorList>
            <person name="Sun Q."/>
            <person name="Evtushenko L."/>
        </authorList>
    </citation>
    <scope>NUCLEOTIDE SEQUENCE</scope>
    <source>
        <strain evidence="7">VKM B-2789</strain>
    </source>
</reference>
<proteinExistence type="inferred from homology"/>
<dbReference type="AlphaFoldDB" id="A0A9W6N9G4"/>
<gene>
    <name evidence="7" type="ORF">GCM10017653_06090</name>
</gene>
<dbReference type="RefSeq" id="WP_213363175.1">
    <property type="nucleotide sequence ID" value="NZ_BSFM01000003.1"/>
</dbReference>
<reference evidence="7" key="1">
    <citation type="journal article" date="2014" name="Int. J. Syst. Evol. Microbiol.">
        <title>Complete genome sequence of Corynebacterium casei LMG S-19264T (=DSM 44701T), isolated from a smear-ripened cheese.</title>
        <authorList>
            <consortium name="US DOE Joint Genome Institute (JGI-PGF)"/>
            <person name="Walter F."/>
            <person name="Albersmeier A."/>
            <person name="Kalinowski J."/>
            <person name="Ruckert C."/>
        </authorList>
    </citation>
    <scope>NUCLEOTIDE SEQUENCE</scope>
    <source>
        <strain evidence="7">VKM B-2789</strain>
    </source>
</reference>
<dbReference type="InterPro" id="IPR010583">
    <property type="entry name" value="MipA"/>
</dbReference>